<accession>A0ABP7K656</accession>
<keyword evidence="3" id="KW-1185">Reference proteome</keyword>
<reference evidence="3" key="1">
    <citation type="journal article" date="2019" name="Int. J. Syst. Evol. Microbiol.">
        <title>The Global Catalogue of Microorganisms (GCM) 10K type strain sequencing project: providing services to taxonomists for standard genome sequencing and annotation.</title>
        <authorList>
            <consortium name="The Broad Institute Genomics Platform"/>
            <consortium name="The Broad Institute Genome Sequencing Center for Infectious Disease"/>
            <person name="Wu L."/>
            <person name="Ma J."/>
        </authorList>
    </citation>
    <scope>NUCLEOTIDE SEQUENCE [LARGE SCALE GENOMIC DNA]</scope>
    <source>
        <strain evidence="3">JCM 17021</strain>
    </source>
</reference>
<comment type="caution">
    <text evidence="2">The sequence shown here is derived from an EMBL/GenBank/DDBJ whole genome shotgun (WGS) entry which is preliminary data.</text>
</comment>
<feature type="compositionally biased region" description="Low complexity" evidence="1">
    <location>
        <begin position="11"/>
        <end position="25"/>
    </location>
</feature>
<evidence type="ECO:0000313" key="2">
    <source>
        <dbReference type="EMBL" id="GAA3865579.1"/>
    </source>
</evidence>
<dbReference type="Proteomes" id="UP001501803">
    <property type="component" value="Unassembled WGS sequence"/>
</dbReference>
<sequence length="274" mass="28516">MLKSQKHTSKKPTATPKATPPVASVPVPAPVTSAAPPAAATDVAAVAPVTSTGTGSSSHPLHTGIVATTFWVGEIFDANAEDGSQMLSTFDANWFENFGGCDGVATSGTCSTETRTAANGFFPSSMTPKQNPFYLDLPYDDVNDSTAFQNRGTDVPWANDAAYAGQAGDASVSLMKNRWVKMMKDGQTCYGQIADAGPGEYHDAAYVFGGNDARPANARYGGAGMDISPALTGCLNFADINGASEKLDWQFVEAADVPAGPWLTVSSSDNKVIN</sequence>
<dbReference type="EMBL" id="BAABCN010000002">
    <property type="protein sequence ID" value="GAA3865579.1"/>
    <property type="molecule type" value="Genomic_DNA"/>
</dbReference>
<feature type="compositionally biased region" description="Basic residues" evidence="1">
    <location>
        <begin position="1"/>
        <end position="10"/>
    </location>
</feature>
<protein>
    <recommendedName>
        <fullName evidence="4">Secreted protein</fullName>
    </recommendedName>
</protein>
<evidence type="ECO:0008006" key="4">
    <source>
        <dbReference type="Google" id="ProtNLM"/>
    </source>
</evidence>
<evidence type="ECO:0000256" key="1">
    <source>
        <dbReference type="SAM" id="MobiDB-lite"/>
    </source>
</evidence>
<name>A0ABP7K656_9MICO</name>
<feature type="region of interest" description="Disordered" evidence="1">
    <location>
        <begin position="1"/>
        <end position="25"/>
    </location>
</feature>
<organism evidence="2 3">
    <name type="scientific">Leifsonia kafniensis</name>
    <dbReference type="NCBI Taxonomy" id="475957"/>
    <lineage>
        <taxon>Bacteria</taxon>
        <taxon>Bacillati</taxon>
        <taxon>Actinomycetota</taxon>
        <taxon>Actinomycetes</taxon>
        <taxon>Micrococcales</taxon>
        <taxon>Microbacteriaceae</taxon>
        <taxon>Leifsonia</taxon>
    </lineage>
</organism>
<evidence type="ECO:0000313" key="3">
    <source>
        <dbReference type="Proteomes" id="UP001501803"/>
    </source>
</evidence>
<gene>
    <name evidence="2" type="ORF">GCM10022381_06610</name>
</gene>
<proteinExistence type="predicted"/>